<name>A0ABU8ZU16_9MOLU</name>
<evidence type="ECO:0000313" key="6">
    <source>
        <dbReference type="Proteomes" id="UP001382955"/>
    </source>
</evidence>
<feature type="non-terminal residue" evidence="5">
    <location>
        <position position="218"/>
    </location>
</feature>
<feature type="domain" description="RRM" evidence="4">
    <location>
        <begin position="22"/>
        <end position="100"/>
    </location>
</feature>
<dbReference type="InterPro" id="IPR000504">
    <property type="entry name" value="RRM_dom"/>
</dbReference>
<dbReference type="Pfam" id="PF00076">
    <property type="entry name" value="RRM_1"/>
    <property type="match status" value="1"/>
</dbReference>
<dbReference type="SMART" id="SM00360">
    <property type="entry name" value="RRM"/>
    <property type="match status" value="1"/>
</dbReference>
<organism evidence="5 6">
    <name type="scientific">Candidatus Phytoplasma fabacearum</name>
    <dbReference type="NCBI Taxonomy" id="2982628"/>
    <lineage>
        <taxon>Bacteria</taxon>
        <taxon>Bacillati</taxon>
        <taxon>Mycoplasmatota</taxon>
        <taxon>Mollicutes</taxon>
        <taxon>Acholeplasmatales</taxon>
        <taxon>Acholeplasmataceae</taxon>
        <taxon>Candidatus Phytoplasma</taxon>
        <taxon>16SrII (Peanut WB group)</taxon>
    </lineage>
</organism>
<keyword evidence="1" id="KW-0507">mRNA processing</keyword>
<keyword evidence="3" id="KW-0508">mRNA splicing</keyword>
<dbReference type="CDD" id="cd00590">
    <property type="entry name" value="RRM_SF"/>
    <property type="match status" value="1"/>
</dbReference>
<dbReference type="PROSITE" id="PS50102">
    <property type="entry name" value="RRM"/>
    <property type="match status" value="1"/>
</dbReference>
<dbReference type="InterPro" id="IPR012677">
    <property type="entry name" value="Nucleotide-bd_a/b_plait_sf"/>
</dbReference>
<comment type="caution">
    <text evidence="5">The sequence shown here is derived from an EMBL/GenBank/DDBJ whole genome shotgun (WGS) entry which is preliminary data.</text>
</comment>
<dbReference type="RefSeq" id="WP_340495549.1">
    <property type="nucleotide sequence ID" value="NZ_JAOSIK010000074.1"/>
</dbReference>
<dbReference type="EMBL" id="JAOSIK010000074">
    <property type="protein sequence ID" value="MEK0312192.1"/>
    <property type="molecule type" value="Genomic_DNA"/>
</dbReference>
<proteinExistence type="predicted"/>
<protein>
    <submittedName>
        <fullName evidence="5">RNA-binding protein</fullName>
    </submittedName>
</protein>
<dbReference type="Gene3D" id="3.30.70.330">
    <property type="match status" value="1"/>
</dbReference>
<dbReference type="Proteomes" id="UP001382955">
    <property type="component" value="Unassembled WGS sequence"/>
</dbReference>
<evidence type="ECO:0000313" key="5">
    <source>
        <dbReference type="EMBL" id="MEK0312192.1"/>
    </source>
</evidence>
<accession>A0ABU8ZU16</accession>
<reference evidence="5 6" key="1">
    <citation type="journal article" date="2023" name="Int. J. Syst. Evol. Microbiol.">
        <title>The observation of taxonomic boundaries for the 16SrII and 16SrXXV phytoplasmas using genome-based delimitation.</title>
        <authorList>
            <person name="Rodrigues Jardim B."/>
            <person name="Tran-Nguyen L.T.T."/>
            <person name="Gambley C."/>
            <person name="Al-Sadi A.M."/>
            <person name="Al-Subhi A.M."/>
            <person name="Foissac X."/>
            <person name="Salar P."/>
            <person name="Cai H."/>
            <person name="Yang J.Y."/>
            <person name="Davis R."/>
            <person name="Jones L."/>
            <person name="Rodoni B."/>
            <person name="Constable F.E."/>
        </authorList>
    </citation>
    <scope>NUCLEOTIDE SEQUENCE [LARGE SCALE GENOMIC DNA]</scope>
    <source>
        <strain evidence="5">BAWM-322</strain>
    </source>
</reference>
<dbReference type="PANTHER" id="PTHR48028">
    <property type="entry name" value="GLYCINE-RICH RNA-BINDING PROTEIN RZ1A"/>
    <property type="match status" value="1"/>
</dbReference>
<evidence type="ECO:0000259" key="4">
    <source>
        <dbReference type="PROSITE" id="PS50102"/>
    </source>
</evidence>
<keyword evidence="2" id="KW-0694">RNA-binding</keyword>
<evidence type="ECO:0000256" key="1">
    <source>
        <dbReference type="ARBA" id="ARBA00022664"/>
    </source>
</evidence>
<evidence type="ECO:0000256" key="2">
    <source>
        <dbReference type="ARBA" id="ARBA00022884"/>
    </source>
</evidence>
<gene>
    <name evidence="5" type="ORF">OC725_02890</name>
</gene>
<dbReference type="InterPro" id="IPR051106">
    <property type="entry name" value="RNA-bind/splicing_reg"/>
</dbReference>
<keyword evidence="6" id="KW-1185">Reference proteome</keyword>
<dbReference type="PANTHER" id="PTHR48028:SF4">
    <property type="entry name" value="SC35-LIKE SPLICING FACTOR"/>
    <property type="match status" value="1"/>
</dbReference>
<sequence length="218" mass="25480">MEKSERRKEILQNFKRFEQRSFSVFVDYLSYKVNIQWLWDVFSRVGQVVDVYISRKIRKNNPTRFAFVRFGFRNHASRAVQLLNGNRLDGKTIVVSESKYGRSEIENGYGKYQGKHDHRMEINRNEINDKDVPTLACNVKEKSAMSYKDAVVKDFDKTRVSNKMGEGMENIKSANNEVKVNNVNEMKECSHCPNRRKIEVLTSLKQKELLSRSVLAES</sequence>
<evidence type="ECO:0000256" key="3">
    <source>
        <dbReference type="ARBA" id="ARBA00023187"/>
    </source>
</evidence>
<dbReference type="SUPFAM" id="SSF54928">
    <property type="entry name" value="RNA-binding domain, RBD"/>
    <property type="match status" value="1"/>
</dbReference>
<dbReference type="InterPro" id="IPR035979">
    <property type="entry name" value="RBD_domain_sf"/>
</dbReference>